<gene>
    <name evidence="11" type="ORF">DR980_12450</name>
</gene>
<dbReference type="RefSeq" id="WP_113636638.1">
    <property type="nucleotide sequence ID" value="NZ_QNUX01000012.1"/>
</dbReference>
<comment type="subcellular location">
    <subcellularLocation>
        <location evidence="1">Cell membrane</location>
        <topology evidence="1">Multi-pass membrane protein</topology>
    </subcellularLocation>
</comment>
<name>A0A366AXM6_9FLAO</name>
<feature type="domain" description="SGNH" evidence="10">
    <location>
        <begin position="412"/>
        <end position="621"/>
    </location>
</feature>
<keyword evidence="12" id="KW-1185">Reference proteome</keyword>
<evidence type="ECO:0000256" key="4">
    <source>
        <dbReference type="ARBA" id="ARBA00022692"/>
    </source>
</evidence>
<keyword evidence="3" id="KW-0808">Transferase</keyword>
<evidence type="ECO:0000256" key="6">
    <source>
        <dbReference type="ARBA" id="ARBA00023136"/>
    </source>
</evidence>
<feature type="transmembrane region" description="Helical" evidence="8">
    <location>
        <begin position="194"/>
        <end position="214"/>
    </location>
</feature>
<evidence type="ECO:0000256" key="5">
    <source>
        <dbReference type="ARBA" id="ARBA00022989"/>
    </source>
</evidence>
<evidence type="ECO:0000256" key="8">
    <source>
        <dbReference type="SAM" id="Phobius"/>
    </source>
</evidence>
<dbReference type="InterPro" id="IPR036514">
    <property type="entry name" value="SGNH_hydro_sf"/>
</dbReference>
<dbReference type="OrthoDB" id="290051at2"/>
<dbReference type="AlphaFoldDB" id="A0A366AXM6"/>
<organism evidence="11 12">
    <name type="scientific">Flavobacterium psychrolimnae</name>
    <dbReference type="NCBI Taxonomy" id="249351"/>
    <lineage>
        <taxon>Bacteria</taxon>
        <taxon>Pseudomonadati</taxon>
        <taxon>Bacteroidota</taxon>
        <taxon>Flavobacteriia</taxon>
        <taxon>Flavobacteriales</taxon>
        <taxon>Flavobacteriaceae</taxon>
        <taxon>Flavobacterium</taxon>
    </lineage>
</organism>
<evidence type="ECO:0000256" key="7">
    <source>
        <dbReference type="ARBA" id="ARBA00023315"/>
    </source>
</evidence>
<evidence type="ECO:0000313" key="12">
    <source>
        <dbReference type="Proteomes" id="UP000253676"/>
    </source>
</evidence>
<feature type="transmembrane region" description="Helical" evidence="8">
    <location>
        <begin position="288"/>
        <end position="308"/>
    </location>
</feature>
<feature type="transmembrane region" description="Helical" evidence="8">
    <location>
        <begin position="75"/>
        <end position="96"/>
    </location>
</feature>
<keyword evidence="2" id="KW-1003">Cell membrane</keyword>
<keyword evidence="7" id="KW-0012">Acyltransferase</keyword>
<dbReference type="Proteomes" id="UP000253676">
    <property type="component" value="Unassembled WGS sequence"/>
</dbReference>
<dbReference type="PANTHER" id="PTHR23028">
    <property type="entry name" value="ACETYLTRANSFERASE"/>
    <property type="match status" value="1"/>
</dbReference>
<dbReference type="Gene3D" id="3.40.50.1110">
    <property type="entry name" value="SGNH hydrolase"/>
    <property type="match status" value="1"/>
</dbReference>
<dbReference type="GO" id="GO:0016747">
    <property type="term" value="F:acyltransferase activity, transferring groups other than amino-acyl groups"/>
    <property type="evidence" value="ECO:0007669"/>
    <property type="project" value="InterPro"/>
</dbReference>
<reference evidence="11 12" key="1">
    <citation type="submission" date="2018-07" db="EMBL/GenBank/DDBJ databases">
        <title>Complete genome sequence of Flavobacterium psychrolimnae LMG 22018.</title>
        <authorList>
            <person name="Kim D.-U."/>
        </authorList>
    </citation>
    <scope>NUCLEOTIDE SEQUENCE [LARGE SCALE GENOMIC DNA]</scope>
    <source>
        <strain evidence="11 12">LMG 22018</strain>
    </source>
</reference>
<evidence type="ECO:0008006" key="13">
    <source>
        <dbReference type="Google" id="ProtNLM"/>
    </source>
</evidence>
<dbReference type="GO" id="GO:0016788">
    <property type="term" value="F:hydrolase activity, acting on ester bonds"/>
    <property type="evidence" value="ECO:0007669"/>
    <property type="project" value="UniProtKB-ARBA"/>
</dbReference>
<feature type="domain" description="Acyltransferase 3" evidence="9">
    <location>
        <begin position="9"/>
        <end position="327"/>
    </location>
</feature>
<evidence type="ECO:0000259" key="10">
    <source>
        <dbReference type="Pfam" id="PF19040"/>
    </source>
</evidence>
<dbReference type="GO" id="GO:0005886">
    <property type="term" value="C:plasma membrane"/>
    <property type="evidence" value="ECO:0007669"/>
    <property type="project" value="UniProtKB-SubCell"/>
</dbReference>
<evidence type="ECO:0000256" key="3">
    <source>
        <dbReference type="ARBA" id="ARBA00022679"/>
    </source>
</evidence>
<feature type="transmembrane region" description="Helical" evidence="8">
    <location>
        <begin position="138"/>
        <end position="158"/>
    </location>
</feature>
<dbReference type="SUPFAM" id="SSF52266">
    <property type="entry name" value="SGNH hydrolase"/>
    <property type="match status" value="1"/>
</dbReference>
<evidence type="ECO:0000256" key="1">
    <source>
        <dbReference type="ARBA" id="ARBA00004651"/>
    </source>
</evidence>
<keyword evidence="4 8" id="KW-0812">Transmembrane</keyword>
<sequence>MNKIKIFRYDIGALRALSVLSVVLYHFKVPFFTGGFMGVDVFFVISGFLMSKIILEGFTKENFSLKIFYEKRVQRLMPALLVLLLFVILLSNIFFFASDSRLNSKYSFLSLFFISNVYYWLYINYFDLSSQANILLHTWSLSVEWQFYILYPLVLLLLKKTYKSVRRKFLLIYFGILLASFILTLLITKEHNNFSFYMFPTRAWEMMFGGLAFLYSDFLKKSMSDILKKTLVIICFTVLMFCNPLINESFIWPSAYTLIPVITTFFILGLDIKFLLFQNKIIQFIGNISYSLYLWHWPIYIIFKYYGVANELNIIPMCLLSLIFSVLSFYFIEQNKSFSTYKVIIPLFLIISLSSVYLFYYPTNKFSKLVSIYDASTFEIANYNEAHKAEKDKQFNPCGCFITGGDNIKDFNKEKCLKIDKSKKNMLLIGDSHSAQFSQTLREKLKDYNLIEVSAGYTFPFPNPKGLKDSRDLMSFLYSDFIPKNASDIDVVLISVHWMMAKQSVMGYEKEEIKTKLLEMTNYYSKFGIKFLILGQTESYTTTFPRVVAFNKINDNNEFSKYFSNETAFMNIFLKTIIPDKNYVDLYNLKGITKFDSNKNIPYMFDDNHFTKYGTDQIVDYLLKNKYF</sequence>
<dbReference type="InterPro" id="IPR043968">
    <property type="entry name" value="SGNH"/>
</dbReference>
<feature type="transmembrane region" description="Helical" evidence="8">
    <location>
        <begin position="314"/>
        <end position="332"/>
    </location>
</feature>
<feature type="transmembrane region" description="Helical" evidence="8">
    <location>
        <begin position="170"/>
        <end position="188"/>
    </location>
</feature>
<dbReference type="Pfam" id="PF19040">
    <property type="entry name" value="SGNH"/>
    <property type="match status" value="1"/>
</dbReference>
<feature type="transmembrane region" description="Helical" evidence="8">
    <location>
        <begin position="108"/>
        <end position="126"/>
    </location>
</feature>
<dbReference type="InterPro" id="IPR050879">
    <property type="entry name" value="Acyltransferase_3"/>
</dbReference>
<dbReference type="EMBL" id="QNUX01000012">
    <property type="protein sequence ID" value="RBN49496.1"/>
    <property type="molecule type" value="Genomic_DNA"/>
</dbReference>
<evidence type="ECO:0000256" key="2">
    <source>
        <dbReference type="ARBA" id="ARBA00022475"/>
    </source>
</evidence>
<keyword evidence="6 8" id="KW-0472">Membrane</keyword>
<evidence type="ECO:0000259" key="9">
    <source>
        <dbReference type="Pfam" id="PF01757"/>
    </source>
</evidence>
<proteinExistence type="predicted"/>
<comment type="caution">
    <text evidence="11">The sequence shown here is derived from an EMBL/GenBank/DDBJ whole genome shotgun (WGS) entry which is preliminary data.</text>
</comment>
<protein>
    <recommendedName>
        <fullName evidence="13">Acyltransferase</fullName>
    </recommendedName>
</protein>
<dbReference type="InterPro" id="IPR002656">
    <property type="entry name" value="Acyl_transf_3_dom"/>
</dbReference>
<keyword evidence="5 8" id="KW-1133">Transmembrane helix</keyword>
<evidence type="ECO:0000313" key="11">
    <source>
        <dbReference type="EMBL" id="RBN49496.1"/>
    </source>
</evidence>
<feature type="transmembrane region" description="Helical" evidence="8">
    <location>
        <begin position="226"/>
        <end position="246"/>
    </location>
</feature>
<dbReference type="GO" id="GO:0009103">
    <property type="term" value="P:lipopolysaccharide biosynthetic process"/>
    <property type="evidence" value="ECO:0007669"/>
    <property type="project" value="TreeGrafter"/>
</dbReference>
<dbReference type="Pfam" id="PF01757">
    <property type="entry name" value="Acyl_transf_3"/>
    <property type="match status" value="1"/>
</dbReference>
<feature type="transmembrane region" description="Helical" evidence="8">
    <location>
        <begin position="344"/>
        <end position="361"/>
    </location>
</feature>
<feature type="transmembrane region" description="Helical" evidence="8">
    <location>
        <begin position="258"/>
        <end position="276"/>
    </location>
</feature>
<dbReference type="PANTHER" id="PTHR23028:SF53">
    <property type="entry name" value="ACYL_TRANSF_3 DOMAIN-CONTAINING PROTEIN"/>
    <property type="match status" value="1"/>
</dbReference>
<feature type="transmembrane region" description="Helical" evidence="8">
    <location>
        <begin position="34"/>
        <end position="55"/>
    </location>
</feature>
<accession>A0A366AXM6</accession>